<dbReference type="PANTHER" id="PTHR10353:SF325">
    <property type="entry name" value="BETA-GLUCOSIDASE 11-LIKE"/>
    <property type="match status" value="1"/>
</dbReference>
<dbReference type="OrthoDB" id="65569at2759"/>
<dbReference type="PANTHER" id="PTHR10353">
    <property type="entry name" value="GLYCOSYL HYDROLASE"/>
    <property type="match status" value="1"/>
</dbReference>
<dbReference type="Gene3D" id="3.20.20.80">
    <property type="entry name" value="Glycosidases"/>
    <property type="match status" value="1"/>
</dbReference>
<keyword evidence="4" id="KW-0325">Glycoprotein</keyword>
<evidence type="ECO:0000256" key="3">
    <source>
        <dbReference type="ARBA" id="ARBA00022801"/>
    </source>
</evidence>
<dbReference type="PROSITE" id="PS00653">
    <property type="entry name" value="GLYCOSYL_HYDROL_F1_2"/>
    <property type="match status" value="1"/>
</dbReference>
<comment type="caution">
    <text evidence="6">The sequence shown here is derived from an EMBL/GenBank/DDBJ whole genome shotgun (WGS) entry which is preliminary data.</text>
</comment>
<sequence length="492" mass="55722">ADEFSRDDFPPGFVFGSGTSAYQVEGAANQDGRKPSIWDTFAHAGKMHGGNGDIACDEYHRYKEDVQLMVDTGLEAYRFSISWSRLVPNGRGDVNAKGLLYYNNLINELISNGIQPHVTLHHSDLPQALEDEYGGWVSPRIVKDFTAYADLCFRKFGDRVSHWTTVNEANVFVLGGYDQGSLPPQHCSPPFGVNCTRGNSSTEPYLAAHHILLAHASAATLYKEKYQDKQHGFIGINVFAYWIVPLTNTTEDAIAAQRVQDFMIGWYLDPLVYGDYPDVMRKNVGSRLPTFTTLESNQVKGSLDFLGVNYYNTLYVKDNSRKLEADVRDFDADMAVDLISVTQNDTSAFEFPITPWGLQGLLEYFKEVYGNPPIYIHENGQRTRHNSSLEDWPRVKSLHGYIGGLLEALRNGSNARGYFQWSFLDLFEMLDGYESSYGLYYIGLDDPDLKRQPKLSAYWYSYFLKRKSDSSDGYIELEKNLTALPSHAHFFQ</sequence>
<evidence type="ECO:0000256" key="2">
    <source>
        <dbReference type="ARBA" id="ARBA00022729"/>
    </source>
</evidence>
<dbReference type="GO" id="GO:0008422">
    <property type="term" value="F:beta-glucosidase activity"/>
    <property type="evidence" value="ECO:0007669"/>
    <property type="project" value="TreeGrafter"/>
</dbReference>
<feature type="non-terminal residue" evidence="6">
    <location>
        <position position="1"/>
    </location>
</feature>
<dbReference type="AlphaFoldDB" id="A0A6A1VP97"/>
<evidence type="ECO:0000313" key="6">
    <source>
        <dbReference type="EMBL" id="KAB1214495.1"/>
    </source>
</evidence>
<dbReference type="InterPro" id="IPR033132">
    <property type="entry name" value="GH_1_N_CS"/>
</dbReference>
<keyword evidence="7" id="KW-1185">Reference proteome</keyword>
<dbReference type="EMBL" id="RXIC02000023">
    <property type="protein sequence ID" value="KAB1214495.1"/>
    <property type="molecule type" value="Genomic_DNA"/>
</dbReference>
<dbReference type="Pfam" id="PF00232">
    <property type="entry name" value="Glyco_hydro_1"/>
    <property type="match status" value="1"/>
</dbReference>
<keyword evidence="2" id="KW-0732">Signal</keyword>
<protein>
    <submittedName>
        <fullName evidence="6">Beta-glucosidase 11</fullName>
    </submittedName>
</protein>
<dbReference type="SUPFAM" id="SSF51445">
    <property type="entry name" value="(Trans)glycosidases"/>
    <property type="match status" value="1"/>
</dbReference>
<evidence type="ECO:0000256" key="4">
    <source>
        <dbReference type="ARBA" id="ARBA00023180"/>
    </source>
</evidence>
<name>A0A6A1VP97_9ROSI</name>
<dbReference type="Proteomes" id="UP000516437">
    <property type="component" value="Chromosome 5"/>
</dbReference>
<evidence type="ECO:0000313" key="7">
    <source>
        <dbReference type="Proteomes" id="UP000516437"/>
    </source>
</evidence>
<dbReference type="InterPro" id="IPR001360">
    <property type="entry name" value="Glyco_hydro_1"/>
</dbReference>
<proteinExistence type="inferred from homology"/>
<dbReference type="FunFam" id="3.20.20.80:FF:000069">
    <property type="entry name" value="Beta-glucosidase 1"/>
    <property type="match status" value="1"/>
</dbReference>
<comment type="similarity">
    <text evidence="1 5">Belongs to the glycosyl hydrolase 1 family.</text>
</comment>
<dbReference type="InterPro" id="IPR017853">
    <property type="entry name" value="GH"/>
</dbReference>
<reference evidence="6 7" key="1">
    <citation type="journal article" date="2019" name="Plant Biotechnol. J.">
        <title>The red bayberry genome and genetic basis of sex determination.</title>
        <authorList>
            <person name="Jia H.M."/>
            <person name="Jia H.J."/>
            <person name="Cai Q.L."/>
            <person name="Wang Y."/>
            <person name="Zhao H.B."/>
            <person name="Yang W.F."/>
            <person name="Wang G.Y."/>
            <person name="Li Y.H."/>
            <person name="Zhan D.L."/>
            <person name="Shen Y.T."/>
            <person name="Niu Q.F."/>
            <person name="Chang L."/>
            <person name="Qiu J."/>
            <person name="Zhao L."/>
            <person name="Xie H.B."/>
            <person name="Fu W.Y."/>
            <person name="Jin J."/>
            <person name="Li X.W."/>
            <person name="Jiao Y."/>
            <person name="Zhou C.C."/>
            <person name="Tu T."/>
            <person name="Chai C.Y."/>
            <person name="Gao J.L."/>
            <person name="Fan L.J."/>
            <person name="van de Weg E."/>
            <person name="Wang J.Y."/>
            <person name="Gao Z.S."/>
        </authorList>
    </citation>
    <scope>NUCLEOTIDE SEQUENCE [LARGE SCALE GENOMIC DNA]</scope>
    <source>
        <tissue evidence="6">Leaves</tissue>
    </source>
</reference>
<organism evidence="6 7">
    <name type="scientific">Morella rubra</name>
    <name type="common">Chinese bayberry</name>
    <dbReference type="NCBI Taxonomy" id="262757"/>
    <lineage>
        <taxon>Eukaryota</taxon>
        <taxon>Viridiplantae</taxon>
        <taxon>Streptophyta</taxon>
        <taxon>Embryophyta</taxon>
        <taxon>Tracheophyta</taxon>
        <taxon>Spermatophyta</taxon>
        <taxon>Magnoliopsida</taxon>
        <taxon>eudicotyledons</taxon>
        <taxon>Gunneridae</taxon>
        <taxon>Pentapetalae</taxon>
        <taxon>rosids</taxon>
        <taxon>fabids</taxon>
        <taxon>Fagales</taxon>
        <taxon>Myricaceae</taxon>
        <taxon>Morella</taxon>
    </lineage>
</organism>
<keyword evidence="3" id="KW-0378">Hydrolase</keyword>
<dbReference type="GO" id="GO:0005975">
    <property type="term" value="P:carbohydrate metabolic process"/>
    <property type="evidence" value="ECO:0007669"/>
    <property type="project" value="InterPro"/>
</dbReference>
<accession>A0A6A1VP97</accession>
<gene>
    <name evidence="6" type="ORF">CJ030_MR5G010385</name>
</gene>
<dbReference type="PRINTS" id="PR00131">
    <property type="entry name" value="GLHYDRLASE1"/>
</dbReference>
<evidence type="ECO:0000256" key="5">
    <source>
        <dbReference type="RuleBase" id="RU003690"/>
    </source>
</evidence>
<evidence type="ECO:0000256" key="1">
    <source>
        <dbReference type="ARBA" id="ARBA00010838"/>
    </source>
</evidence>